<reference evidence="1" key="1">
    <citation type="submission" date="2006-10" db="EMBL/GenBank/DDBJ databases">
        <authorList>
            <person name="Amadeo P."/>
            <person name="Zhao Q."/>
            <person name="Wortman J."/>
            <person name="Fraser-Liggett C."/>
            <person name="Carlton J."/>
        </authorList>
    </citation>
    <scope>NUCLEOTIDE SEQUENCE</scope>
    <source>
        <strain evidence="1">G3</strain>
    </source>
</reference>
<dbReference type="InterPro" id="IPR008979">
    <property type="entry name" value="Galactose-bd-like_sf"/>
</dbReference>
<dbReference type="KEGG" id="tva:4743682"/>
<name>A2G9Y1_TRIV3</name>
<proteinExistence type="predicted"/>
<dbReference type="InParanoid" id="A2G9Y1"/>
<dbReference type="RefSeq" id="XP_001298969.1">
    <property type="nucleotide sequence ID" value="XM_001298968.1"/>
</dbReference>
<evidence type="ECO:0000313" key="1">
    <source>
        <dbReference type="EMBL" id="EAX86039.1"/>
    </source>
</evidence>
<dbReference type="VEuPathDB" id="TrichDB:TVAGG3_0187150"/>
<dbReference type="VEuPathDB" id="TrichDB:TVAG_093990"/>
<dbReference type="AlphaFoldDB" id="A2G9Y1"/>
<protein>
    <submittedName>
        <fullName evidence="1">Uncharacterized protein</fullName>
    </submittedName>
</protein>
<accession>A2G9Y1</accession>
<sequence>MYVTSENSNAKPFENALDGRADTFWESRGTLGGTTREIYIGFYRPSSKPNTNLTFRRILYQLFNSDIGWWKHIKIVGTKCSEEFSNVLKEFTNEERFTYQADLDLGSEQCYKSIRIEVTSASQNKVAASRIEFWREDSVLTEARKLFTDGTLSEFSNEYKDPQKVQEFITSVNNHPCPYLFSEYIYAINEIRNDPEGVKKSVQTIECRPTHNAYFNFDHNTNQPSGKYMLSGERILQRTQMIEPI</sequence>
<gene>
    <name evidence="1" type="ORF">TVAG_289580</name>
</gene>
<dbReference type="EMBL" id="DS114754">
    <property type="protein sequence ID" value="EAX86039.1"/>
    <property type="molecule type" value="Genomic_DNA"/>
</dbReference>
<reference evidence="1" key="2">
    <citation type="journal article" date="2007" name="Science">
        <title>Draft genome sequence of the sexually transmitted pathogen Trichomonas vaginalis.</title>
        <authorList>
            <person name="Carlton J.M."/>
            <person name="Hirt R.P."/>
            <person name="Silva J.C."/>
            <person name="Delcher A.L."/>
            <person name="Schatz M."/>
            <person name="Zhao Q."/>
            <person name="Wortman J.R."/>
            <person name="Bidwell S.L."/>
            <person name="Alsmark U.C.M."/>
            <person name="Besteiro S."/>
            <person name="Sicheritz-Ponten T."/>
            <person name="Noel C.J."/>
            <person name="Dacks J.B."/>
            <person name="Foster P.G."/>
            <person name="Simillion C."/>
            <person name="Van de Peer Y."/>
            <person name="Miranda-Saavedra D."/>
            <person name="Barton G.J."/>
            <person name="Westrop G.D."/>
            <person name="Mueller S."/>
            <person name="Dessi D."/>
            <person name="Fiori P.L."/>
            <person name="Ren Q."/>
            <person name="Paulsen I."/>
            <person name="Zhang H."/>
            <person name="Bastida-Corcuera F.D."/>
            <person name="Simoes-Barbosa A."/>
            <person name="Brown M.T."/>
            <person name="Hayes R.D."/>
            <person name="Mukherjee M."/>
            <person name="Okumura C.Y."/>
            <person name="Schneider R."/>
            <person name="Smith A.J."/>
            <person name="Vanacova S."/>
            <person name="Villalvazo M."/>
            <person name="Haas B.J."/>
            <person name="Pertea M."/>
            <person name="Feldblyum T.V."/>
            <person name="Utterback T.R."/>
            <person name="Shu C.L."/>
            <person name="Osoegawa K."/>
            <person name="de Jong P.J."/>
            <person name="Hrdy I."/>
            <person name="Horvathova L."/>
            <person name="Zubacova Z."/>
            <person name="Dolezal P."/>
            <person name="Malik S.B."/>
            <person name="Logsdon J.M. Jr."/>
            <person name="Henze K."/>
            <person name="Gupta A."/>
            <person name="Wang C.C."/>
            <person name="Dunne R.L."/>
            <person name="Upcroft J.A."/>
            <person name="Upcroft P."/>
            <person name="White O."/>
            <person name="Salzberg S.L."/>
            <person name="Tang P."/>
            <person name="Chiu C.-H."/>
            <person name="Lee Y.-S."/>
            <person name="Embley T.M."/>
            <person name="Coombs G.H."/>
            <person name="Mottram J.C."/>
            <person name="Tachezy J."/>
            <person name="Fraser-Liggett C.M."/>
            <person name="Johnson P.J."/>
        </authorList>
    </citation>
    <scope>NUCLEOTIDE SEQUENCE [LARGE SCALE GENOMIC DNA]</scope>
    <source>
        <strain evidence="1">G3</strain>
    </source>
</reference>
<dbReference type="Gene3D" id="2.60.120.260">
    <property type="entry name" value="Galactose-binding domain-like"/>
    <property type="match status" value="1"/>
</dbReference>
<organism evidence="1 2">
    <name type="scientific">Trichomonas vaginalis (strain ATCC PRA-98 / G3)</name>
    <dbReference type="NCBI Taxonomy" id="412133"/>
    <lineage>
        <taxon>Eukaryota</taxon>
        <taxon>Metamonada</taxon>
        <taxon>Parabasalia</taxon>
        <taxon>Trichomonadida</taxon>
        <taxon>Trichomonadidae</taxon>
        <taxon>Trichomonas</taxon>
    </lineage>
</organism>
<dbReference type="SUPFAM" id="SSF49785">
    <property type="entry name" value="Galactose-binding domain-like"/>
    <property type="match status" value="1"/>
</dbReference>
<keyword evidence="2" id="KW-1185">Reference proteome</keyword>
<evidence type="ECO:0000313" key="2">
    <source>
        <dbReference type="Proteomes" id="UP000001542"/>
    </source>
</evidence>
<dbReference type="Proteomes" id="UP000001542">
    <property type="component" value="Unassembled WGS sequence"/>
</dbReference>